<keyword evidence="3" id="KW-1185">Reference proteome</keyword>
<gene>
    <name evidence="2" type="ORF">MFIFM68171_01559</name>
</gene>
<dbReference type="EMBL" id="BAAFSV010000001">
    <property type="protein sequence ID" value="GAB1311349.1"/>
    <property type="molecule type" value="Genomic_DNA"/>
</dbReference>
<accession>A0ABQ0G0U0</accession>
<sequence length="448" mass="48848">MYVVAEGAREVATVYDCHTALSSATLYRNTADAQAVVESTATTTGTRAITTKTTTDGGGGGGPPSSTNSGDGLSAEAKIGLGVGLATGIPTILIALLTWCCPRARQQERYFRSSSDVLWGSFDELRSCSSGDVWFIVDRPHLCQSFQGLTHLLAFDPQQTHGVSDFLDFLRLEDRFLSVAAAGSVDVSGVTRKHRGYLNALRSKAHIIASLPTFSIAKGSIHDRQYEIFRAIRSADVFEAAQVIVQWSARFPDGSEICGRVVSGRVKIVYENSQISRQGVPRQPLPAPRAHRRDDRTLANSRDRQGLTSPASPHGVERSGFDLVLEGQGILVRIFEETESAVVGQASTDIDNGGLLPHHERELGQAAQDKMRLFLAEIEHLKSIEGLMDRSWMATQTDRLFSRICRIDDQDPALFLPTEALDRYRRCGLGLPDEKATVVVPVIPGKQS</sequence>
<comment type="caution">
    <text evidence="2">The sequence shown here is derived from an EMBL/GenBank/DDBJ whole genome shotgun (WGS) entry which is preliminary data.</text>
</comment>
<name>A0ABQ0G0U0_9PEZI</name>
<dbReference type="RefSeq" id="XP_070913082.1">
    <property type="nucleotide sequence ID" value="XM_071056981.1"/>
</dbReference>
<organism evidence="2 3">
    <name type="scientific">Madurella fahalii</name>
    <dbReference type="NCBI Taxonomy" id="1157608"/>
    <lineage>
        <taxon>Eukaryota</taxon>
        <taxon>Fungi</taxon>
        <taxon>Dikarya</taxon>
        <taxon>Ascomycota</taxon>
        <taxon>Pezizomycotina</taxon>
        <taxon>Sordariomycetes</taxon>
        <taxon>Sordariomycetidae</taxon>
        <taxon>Sordariales</taxon>
        <taxon>Sordariales incertae sedis</taxon>
        <taxon>Madurella</taxon>
    </lineage>
</organism>
<evidence type="ECO:0000313" key="2">
    <source>
        <dbReference type="EMBL" id="GAB1311349.1"/>
    </source>
</evidence>
<proteinExistence type="predicted"/>
<feature type="compositionally biased region" description="Low complexity" evidence="1">
    <location>
        <begin position="46"/>
        <end position="55"/>
    </location>
</feature>
<reference evidence="2 3" key="1">
    <citation type="submission" date="2024-09" db="EMBL/GenBank/DDBJ databases">
        <title>Itraconazole resistance in Madurella fahalii resulting from another homologue of gene encoding cytochrome P450 14-alpha sterol demethylase (CYP51).</title>
        <authorList>
            <person name="Yoshioka I."/>
            <person name="Fahal A.H."/>
            <person name="Kaneko S."/>
            <person name="Yaguchi T."/>
        </authorList>
    </citation>
    <scope>NUCLEOTIDE SEQUENCE [LARGE SCALE GENOMIC DNA]</scope>
    <source>
        <strain evidence="2 3">IFM 68171</strain>
    </source>
</reference>
<evidence type="ECO:0000256" key="1">
    <source>
        <dbReference type="SAM" id="MobiDB-lite"/>
    </source>
</evidence>
<protein>
    <submittedName>
        <fullName evidence="2">Uncharacterized protein</fullName>
    </submittedName>
</protein>
<dbReference type="Proteomes" id="UP001628179">
    <property type="component" value="Unassembled WGS sequence"/>
</dbReference>
<feature type="compositionally biased region" description="Basic and acidic residues" evidence="1">
    <location>
        <begin position="292"/>
        <end position="305"/>
    </location>
</feature>
<dbReference type="GeneID" id="98172304"/>
<feature type="region of interest" description="Disordered" evidence="1">
    <location>
        <begin position="277"/>
        <end position="315"/>
    </location>
</feature>
<feature type="region of interest" description="Disordered" evidence="1">
    <location>
        <begin position="46"/>
        <end position="71"/>
    </location>
</feature>
<evidence type="ECO:0000313" key="3">
    <source>
        <dbReference type="Proteomes" id="UP001628179"/>
    </source>
</evidence>